<comment type="caution">
    <text evidence="1">The sequence shown here is derived from an EMBL/GenBank/DDBJ whole genome shotgun (WGS) entry which is preliminary data.</text>
</comment>
<evidence type="ECO:0000313" key="1">
    <source>
        <dbReference type="EMBL" id="KAK9841016.1"/>
    </source>
</evidence>
<evidence type="ECO:0008006" key="3">
    <source>
        <dbReference type="Google" id="ProtNLM"/>
    </source>
</evidence>
<evidence type="ECO:0000313" key="2">
    <source>
        <dbReference type="Proteomes" id="UP001445335"/>
    </source>
</evidence>
<dbReference type="PANTHER" id="PTHR10285">
    <property type="entry name" value="URIDINE KINASE"/>
    <property type="match status" value="1"/>
</dbReference>
<accession>A0AAW1S6E9</accession>
<protein>
    <recommendedName>
        <fullName evidence="3">Glycerate kinase</fullName>
    </recommendedName>
</protein>
<reference evidence="1 2" key="1">
    <citation type="journal article" date="2024" name="Nat. Commun.">
        <title>Phylogenomics reveals the evolutionary origins of lichenization in chlorophyte algae.</title>
        <authorList>
            <person name="Puginier C."/>
            <person name="Libourel C."/>
            <person name="Otte J."/>
            <person name="Skaloud P."/>
            <person name="Haon M."/>
            <person name="Grisel S."/>
            <person name="Petersen M."/>
            <person name="Berrin J.G."/>
            <person name="Delaux P.M."/>
            <person name="Dal Grande F."/>
            <person name="Keller J."/>
        </authorList>
    </citation>
    <scope>NUCLEOTIDE SEQUENCE [LARGE SCALE GENOMIC DNA]</scope>
    <source>
        <strain evidence="1 2">SAG 245.80</strain>
    </source>
</reference>
<dbReference type="Gene3D" id="3.40.50.300">
    <property type="entry name" value="P-loop containing nucleotide triphosphate hydrolases"/>
    <property type="match status" value="1"/>
</dbReference>
<dbReference type="EMBL" id="JALJOU010000011">
    <property type="protein sequence ID" value="KAK9841016.1"/>
    <property type="molecule type" value="Genomic_DNA"/>
</dbReference>
<proteinExistence type="predicted"/>
<organism evidence="1 2">
    <name type="scientific">Elliptochloris bilobata</name>
    <dbReference type="NCBI Taxonomy" id="381761"/>
    <lineage>
        <taxon>Eukaryota</taxon>
        <taxon>Viridiplantae</taxon>
        <taxon>Chlorophyta</taxon>
        <taxon>core chlorophytes</taxon>
        <taxon>Trebouxiophyceae</taxon>
        <taxon>Trebouxiophyceae incertae sedis</taxon>
        <taxon>Elliptochloris clade</taxon>
        <taxon>Elliptochloris</taxon>
    </lineage>
</organism>
<dbReference type="SUPFAM" id="SSF52540">
    <property type="entry name" value="P-loop containing nucleoside triphosphate hydrolases"/>
    <property type="match status" value="1"/>
</dbReference>
<name>A0AAW1S6E9_9CHLO</name>
<sequence length="400" mass="42966">MYGINHENGESTAQELSTEQLSKVDTFTLAKKFKKKTNNYISHGPLATSCGLASSAVEQDLEKWKSLGDFLIGNLGFPARKQLSDAQRLRIFRYYLPVFFWCQRQLAQHRAAVAAVTTPKRPLVIGMQAPQGCGKTTLVEQLEALFEHEGMRTAGVSIDDFYLTYADQQALARANPGNRLLQVRGNAGTHDVALGGATLRALAAAGAPPGAGGADASAGGSTTAPSATVAVPRYDKSAHGGRGDRAAPGKWPRVKGPLDLVLFEGWMLGFRPVGAAAAAEVDADLGPIDAAMHSYESAWDAHVDAWLVVKVGTPEWVYRWRLEAEHAMRASGRPGMSDKQVADFVDRYMPAYHAYLPGMYASGPTTARAEHVLVVEIDETRSLTPAQPGPFCGVEGDWAG</sequence>
<dbReference type="InterPro" id="IPR027417">
    <property type="entry name" value="P-loop_NTPase"/>
</dbReference>
<dbReference type="Proteomes" id="UP001445335">
    <property type="component" value="Unassembled WGS sequence"/>
</dbReference>
<gene>
    <name evidence="1" type="ORF">WJX81_005787</name>
</gene>
<keyword evidence="2" id="KW-1185">Reference proteome</keyword>
<dbReference type="AlphaFoldDB" id="A0AAW1S6E9"/>